<dbReference type="Pfam" id="PF02674">
    <property type="entry name" value="Colicin_V"/>
    <property type="match status" value="1"/>
</dbReference>
<reference evidence="6" key="2">
    <citation type="submission" date="2021-04" db="EMBL/GenBank/DDBJ databases">
        <authorList>
            <person name="Gilroy R."/>
        </authorList>
    </citation>
    <scope>NUCLEOTIDE SEQUENCE</scope>
    <source>
        <strain evidence="6">ChiHecec2B26-7398</strain>
    </source>
</reference>
<evidence type="ECO:0000256" key="2">
    <source>
        <dbReference type="ARBA" id="ARBA00022692"/>
    </source>
</evidence>
<evidence type="ECO:0000256" key="5">
    <source>
        <dbReference type="SAM" id="Phobius"/>
    </source>
</evidence>
<organism evidence="6 7">
    <name type="scientific">Candidatus Gemmiger excrementipullorum</name>
    <dbReference type="NCBI Taxonomy" id="2838610"/>
    <lineage>
        <taxon>Bacteria</taxon>
        <taxon>Bacillati</taxon>
        <taxon>Bacillota</taxon>
        <taxon>Clostridia</taxon>
        <taxon>Eubacteriales</taxon>
        <taxon>Gemmiger</taxon>
    </lineage>
</organism>
<dbReference type="GO" id="GO:0009403">
    <property type="term" value="P:toxin biosynthetic process"/>
    <property type="evidence" value="ECO:0007669"/>
    <property type="project" value="InterPro"/>
</dbReference>
<dbReference type="GO" id="GO:0016020">
    <property type="term" value="C:membrane"/>
    <property type="evidence" value="ECO:0007669"/>
    <property type="project" value="UniProtKB-SubCell"/>
</dbReference>
<keyword evidence="2 5" id="KW-0812">Transmembrane</keyword>
<feature type="transmembrane region" description="Helical" evidence="5">
    <location>
        <begin position="28"/>
        <end position="47"/>
    </location>
</feature>
<accession>A0A9D1Y2L9</accession>
<evidence type="ECO:0000313" key="6">
    <source>
        <dbReference type="EMBL" id="HIX95642.1"/>
    </source>
</evidence>
<feature type="transmembrane region" description="Helical" evidence="5">
    <location>
        <begin position="119"/>
        <end position="140"/>
    </location>
</feature>
<dbReference type="InterPro" id="IPR003825">
    <property type="entry name" value="Colicin-V_CvpA"/>
</dbReference>
<name>A0A9D1Y2L9_9FIRM</name>
<comment type="subcellular location">
    <subcellularLocation>
        <location evidence="1">Membrane</location>
        <topology evidence="1">Multi-pass membrane protein</topology>
    </subcellularLocation>
</comment>
<proteinExistence type="predicted"/>
<evidence type="ECO:0000256" key="1">
    <source>
        <dbReference type="ARBA" id="ARBA00004141"/>
    </source>
</evidence>
<evidence type="ECO:0000256" key="4">
    <source>
        <dbReference type="ARBA" id="ARBA00023136"/>
    </source>
</evidence>
<dbReference type="Proteomes" id="UP000886751">
    <property type="component" value="Unassembled WGS sequence"/>
</dbReference>
<feature type="transmembrane region" description="Helical" evidence="5">
    <location>
        <begin position="162"/>
        <end position="187"/>
    </location>
</feature>
<dbReference type="EMBL" id="DXEI01000138">
    <property type="protein sequence ID" value="HIX95642.1"/>
    <property type="molecule type" value="Genomic_DNA"/>
</dbReference>
<evidence type="ECO:0000313" key="7">
    <source>
        <dbReference type="Proteomes" id="UP000886751"/>
    </source>
</evidence>
<keyword evidence="4 5" id="KW-0472">Membrane</keyword>
<reference evidence="6" key="1">
    <citation type="journal article" date="2021" name="PeerJ">
        <title>Extensive microbial diversity within the chicken gut microbiome revealed by metagenomics and culture.</title>
        <authorList>
            <person name="Gilroy R."/>
            <person name="Ravi A."/>
            <person name="Getino M."/>
            <person name="Pursley I."/>
            <person name="Horton D.L."/>
            <person name="Alikhan N.F."/>
            <person name="Baker D."/>
            <person name="Gharbi K."/>
            <person name="Hall N."/>
            <person name="Watson M."/>
            <person name="Adriaenssens E.M."/>
            <person name="Foster-Nyarko E."/>
            <person name="Jarju S."/>
            <person name="Secka A."/>
            <person name="Antonio M."/>
            <person name="Oren A."/>
            <person name="Chaudhuri R.R."/>
            <person name="La Ragione R."/>
            <person name="Hildebrand F."/>
            <person name="Pallen M.J."/>
        </authorList>
    </citation>
    <scope>NUCLEOTIDE SEQUENCE</scope>
    <source>
        <strain evidence="6">ChiHecec2B26-7398</strain>
    </source>
</reference>
<sequence>MMLAWIYDVLFLALFAFAAVLSWRKGFLAGLMELIGAVLGVGVAVWASRALAPAVYTQFLSGSVTEKVQAAVAQSGGDLAAAVQALDFLPDGVRTTLTGLLQSAGSALPEQIAAAMQTVLLPFVQVLLFLVCSMVVRWVFRLLVGLLRHVNGVPLLGGVNRFFGLLLGLATGALDCWLLALLLWFVASVTAGSLEWLTPGVLQQSVGYRFFGAFNPFLTYY</sequence>
<evidence type="ECO:0000256" key="3">
    <source>
        <dbReference type="ARBA" id="ARBA00022989"/>
    </source>
</evidence>
<comment type="caution">
    <text evidence="6">The sequence shown here is derived from an EMBL/GenBank/DDBJ whole genome shotgun (WGS) entry which is preliminary data.</text>
</comment>
<gene>
    <name evidence="6" type="ORF">H9846_09315</name>
</gene>
<keyword evidence="3 5" id="KW-1133">Transmembrane helix</keyword>
<dbReference type="AlphaFoldDB" id="A0A9D1Y2L9"/>
<protein>
    <submittedName>
        <fullName evidence="6">CvpA family protein</fullName>
    </submittedName>
</protein>